<dbReference type="RefSeq" id="XP_005792518.1">
    <property type="nucleotide sequence ID" value="XM_005792461.1"/>
</dbReference>
<keyword evidence="1" id="KW-1133">Transmembrane helix</keyword>
<proteinExistence type="predicted"/>
<name>A0A0D3KWF4_EMIH1</name>
<keyword evidence="1" id="KW-0472">Membrane</keyword>
<dbReference type="AlphaFoldDB" id="A0A0D3KWF4"/>
<dbReference type="GeneID" id="17285363"/>
<dbReference type="Proteomes" id="UP000013827">
    <property type="component" value="Unassembled WGS sequence"/>
</dbReference>
<protein>
    <submittedName>
        <fullName evidence="2">Uncharacterized protein</fullName>
    </submittedName>
</protein>
<keyword evidence="3" id="KW-1185">Reference proteome</keyword>
<accession>A0A0D3KWF4</accession>
<evidence type="ECO:0000313" key="3">
    <source>
        <dbReference type="Proteomes" id="UP000013827"/>
    </source>
</evidence>
<evidence type="ECO:0000256" key="1">
    <source>
        <dbReference type="SAM" id="Phobius"/>
    </source>
</evidence>
<dbReference type="PaxDb" id="2903-EOD40089"/>
<reference evidence="2" key="2">
    <citation type="submission" date="2024-10" db="UniProtKB">
        <authorList>
            <consortium name="EnsemblProtists"/>
        </authorList>
    </citation>
    <scope>IDENTIFICATION</scope>
</reference>
<keyword evidence="1" id="KW-0812">Transmembrane</keyword>
<dbReference type="EnsemblProtists" id="EOD40089">
    <property type="protein sequence ID" value="EOD40089"/>
    <property type="gene ID" value="EMIHUDRAFT_251281"/>
</dbReference>
<feature type="transmembrane region" description="Helical" evidence="1">
    <location>
        <begin position="63"/>
        <end position="96"/>
    </location>
</feature>
<sequence>MCRCLDAVWTLSGRCLDAAAKNGAFEGLAAANRELGELDALTTEQAAAITELRAEIRGLHGRALAYAAGAAFLLLLALAARGAAFACAAVAVVGALELADSAGRARLGRAYLNSVAAACHAVEAAGDAARSAASLAAIGREGIEAGPCASASIHHPHRPVPAPG</sequence>
<reference evidence="3" key="1">
    <citation type="journal article" date="2013" name="Nature">
        <title>Pan genome of the phytoplankton Emiliania underpins its global distribution.</title>
        <authorList>
            <person name="Read B.A."/>
            <person name="Kegel J."/>
            <person name="Klute M.J."/>
            <person name="Kuo A."/>
            <person name="Lefebvre S.C."/>
            <person name="Maumus F."/>
            <person name="Mayer C."/>
            <person name="Miller J."/>
            <person name="Monier A."/>
            <person name="Salamov A."/>
            <person name="Young J."/>
            <person name="Aguilar M."/>
            <person name="Claverie J.M."/>
            <person name="Frickenhaus S."/>
            <person name="Gonzalez K."/>
            <person name="Herman E.K."/>
            <person name="Lin Y.C."/>
            <person name="Napier J."/>
            <person name="Ogata H."/>
            <person name="Sarno A.F."/>
            <person name="Shmutz J."/>
            <person name="Schroeder D."/>
            <person name="de Vargas C."/>
            <person name="Verret F."/>
            <person name="von Dassow P."/>
            <person name="Valentin K."/>
            <person name="Van de Peer Y."/>
            <person name="Wheeler G."/>
            <person name="Dacks J.B."/>
            <person name="Delwiche C.F."/>
            <person name="Dyhrman S.T."/>
            <person name="Glockner G."/>
            <person name="John U."/>
            <person name="Richards T."/>
            <person name="Worden A.Z."/>
            <person name="Zhang X."/>
            <person name="Grigoriev I.V."/>
            <person name="Allen A.E."/>
            <person name="Bidle K."/>
            <person name="Borodovsky M."/>
            <person name="Bowler C."/>
            <person name="Brownlee C."/>
            <person name="Cock J.M."/>
            <person name="Elias M."/>
            <person name="Gladyshev V.N."/>
            <person name="Groth M."/>
            <person name="Guda C."/>
            <person name="Hadaegh A."/>
            <person name="Iglesias-Rodriguez M.D."/>
            <person name="Jenkins J."/>
            <person name="Jones B.M."/>
            <person name="Lawson T."/>
            <person name="Leese F."/>
            <person name="Lindquist E."/>
            <person name="Lobanov A."/>
            <person name="Lomsadze A."/>
            <person name="Malik S.B."/>
            <person name="Marsh M.E."/>
            <person name="Mackinder L."/>
            <person name="Mock T."/>
            <person name="Mueller-Roeber B."/>
            <person name="Pagarete A."/>
            <person name="Parker M."/>
            <person name="Probert I."/>
            <person name="Quesneville H."/>
            <person name="Raines C."/>
            <person name="Rensing S.A."/>
            <person name="Riano-Pachon D.M."/>
            <person name="Richier S."/>
            <person name="Rokitta S."/>
            <person name="Shiraiwa Y."/>
            <person name="Soanes D.M."/>
            <person name="van der Giezen M."/>
            <person name="Wahlund T.M."/>
            <person name="Williams B."/>
            <person name="Wilson W."/>
            <person name="Wolfe G."/>
            <person name="Wurch L.L."/>
        </authorList>
    </citation>
    <scope>NUCLEOTIDE SEQUENCE</scope>
</reference>
<organism evidence="2 3">
    <name type="scientific">Emiliania huxleyi (strain CCMP1516)</name>
    <dbReference type="NCBI Taxonomy" id="280463"/>
    <lineage>
        <taxon>Eukaryota</taxon>
        <taxon>Haptista</taxon>
        <taxon>Haptophyta</taxon>
        <taxon>Prymnesiophyceae</taxon>
        <taxon>Isochrysidales</taxon>
        <taxon>Noelaerhabdaceae</taxon>
        <taxon>Emiliania</taxon>
    </lineage>
</organism>
<dbReference type="KEGG" id="ehx:EMIHUDRAFT_251281"/>
<evidence type="ECO:0000313" key="2">
    <source>
        <dbReference type="EnsemblProtists" id="EOD40089"/>
    </source>
</evidence>
<dbReference type="HOGENOM" id="CLU_1622062_0_0_1"/>